<evidence type="ECO:0000313" key="3">
    <source>
        <dbReference type="Proteomes" id="UP000738349"/>
    </source>
</evidence>
<feature type="transmembrane region" description="Helical" evidence="1">
    <location>
        <begin position="7"/>
        <end position="30"/>
    </location>
</feature>
<name>A0A9P9DYB4_9HYPO</name>
<evidence type="ECO:0000256" key="1">
    <source>
        <dbReference type="SAM" id="Phobius"/>
    </source>
</evidence>
<feature type="transmembrane region" description="Helical" evidence="1">
    <location>
        <begin position="467"/>
        <end position="492"/>
    </location>
</feature>
<keyword evidence="1" id="KW-1133">Transmembrane helix</keyword>
<protein>
    <submittedName>
        <fullName evidence="2">Uncharacterized protein</fullName>
    </submittedName>
</protein>
<reference evidence="2" key="1">
    <citation type="journal article" date="2021" name="Nat. Commun.">
        <title>Genetic determinants of endophytism in the Arabidopsis root mycobiome.</title>
        <authorList>
            <person name="Mesny F."/>
            <person name="Miyauchi S."/>
            <person name="Thiergart T."/>
            <person name="Pickel B."/>
            <person name="Atanasova L."/>
            <person name="Karlsson M."/>
            <person name="Huettel B."/>
            <person name="Barry K.W."/>
            <person name="Haridas S."/>
            <person name="Chen C."/>
            <person name="Bauer D."/>
            <person name="Andreopoulos W."/>
            <person name="Pangilinan J."/>
            <person name="LaButti K."/>
            <person name="Riley R."/>
            <person name="Lipzen A."/>
            <person name="Clum A."/>
            <person name="Drula E."/>
            <person name="Henrissat B."/>
            <person name="Kohler A."/>
            <person name="Grigoriev I.V."/>
            <person name="Martin F.M."/>
            <person name="Hacquard S."/>
        </authorList>
    </citation>
    <scope>NUCLEOTIDE SEQUENCE</scope>
    <source>
        <strain evidence="2">MPI-CAGE-AT-0147</strain>
    </source>
</reference>
<keyword evidence="3" id="KW-1185">Reference proteome</keyword>
<dbReference type="EMBL" id="JAGMUV010000019">
    <property type="protein sequence ID" value="KAH7127478.1"/>
    <property type="molecule type" value="Genomic_DNA"/>
</dbReference>
<dbReference type="Proteomes" id="UP000738349">
    <property type="component" value="Unassembled WGS sequence"/>
</dbReference>
<dbReference type="OrthoDB" id="9909019at2759"/>
<evidence type="ECO:0000313" key="2">
    <source>
        <dbReference type="EMBL" id="KAH7127478.1"/>
    </source>
</evidence>
<dbReference type="AlphaFoldDB" id="A0A9P9DYB4"/>
<keyword evidence="1" id="KW-0812">Transmembrane</keyword>
<proteinExistence type="predicted"/>
<keyword evidence="1" id="KW-0472">Membrane</keyword>
<sequence length="560" mass="61424">MRLSTRISLVGPLSVAALFAGGLILIIVGANTLSAPTGTSQKPGEERASYMTGLFVQFRYGARLSVQAWLAIVGIAMGLLSFGFKETYAHVFDWWCSRQAKTQAGLDYGRYLNSQARAPVIYGSRGFGGLVTVRYCLVLLSIAASIGYKFGIVQIDSDSFEVLDEYVFMMSPVPLNGVHDGAISPWFSDQPSSMFNQAFAHQTVEGEDRMADPFEPPKSIMMAGVWQNVNFLFGSTDWGQLYSREVVMVAEKTEEKGSFTMSANHTGWTRVQTSNRTWVGEDKPAQAVVDYRIVEPGKVQIQWARVGCWFSGDCDNDNNATSQSVAHRLTYTMHYAVAEVGRGLQGGGSLYLYNNEITIFSTDDEPPVTEYSNGSLPLYENWLNAVISSDETSVLYGVSAFVRAVMAGWGSVGLDKVDGPRLKTLSPDQQPFGPENSTKGLLARYYNLGVSDYPFFKGIRRARLTGCYFSAAYVFIIVGIISFLVALFRVWLGPVQVTSWMGQHVYMALRGAVSIEGDPADLASGYKVAPQGLGRLRLVSDDSVTSHLLEVRKRGGEAEP</sequence>
<accession>A0A9P9DYB4</accession>
<feature type="transmembrane region" description="Helical" evidence="1">
    <location>
        <begin position="66"/>
        <end position="84"/>
    </location>
</feature>
<comment type="caution">
    <text evidence="2">The sequence shown here is derived from an EMBL/GenBank/DDBJ whole genome shotgun (WGS) entry which is preliminary data.</text>
</comment>
<organism evidence="2 3">
    <name type="scientific">Dactylonectria macrodidyma</name>
    <dbReference type="NCBI Taxonomy" id="307937"/>
    <lineage>
        <taxon>Eukaryota</taxon>
        <taxon>Fungi</taxon>
        <taxon>Dikarya</taxon>
        <taxon>Ascomycota</taxon>
        <taxon>Pezizomycotina</taxon>
        <taxon>Sordariomycetes</taxon>
        <taxon>Hypocreomycetidae</taxon>
        <taxon>Hypocreales</taxon>
        <taxon>Nectriaceae</taxon>
        <taxon>Dactylonectria</taxon>
    </lineage>
</organism>
<gene>
    <name evidence="2" type="ORF">EDB81DRAFT_951088</name>
</gene>